<protein>
    <submittedName>
        <fullName evidence="2">QueT transporter family protein</fullName>
    </submittedName>
</protein>
<evidence type="ECO:0000313" key="2">
    <source>
        <dbReference type="EMBL" id="MCC3143805.1"/>
    </source>
</evidence>
<evidence type="ECO:0000313" key="3">
    <source>
        <dbReference type="Proteomes" id="UP001199296"/>
    </source>
</evidence>
<sequence>MNTKRMARGAAITALYVVITYFLAPISFGPLQFRAAEALTLLPIIFPEAVPALFLGVLLANVIGGLGMVDIIGGSLVTLLAAYVTYKYRDSIIAYLSPIVFNAFLISIYLHLLFSLPYWLTVLQIGISQALVILLLGYPMIKYLKKYYD</sequence>
<feature type="transmembrane region" description="Helical" evidence="1">
    <location>
        <begin position="118"/>
        <end position="138"/>
    </location>
</feature>
<dbReference type="RefSeq" id="WP_229343033.1">
    <property type="nucleotide sequence ID" value="NZ_JAJFAT010000001.1"/>
</dbReference>
<dbReference type="Pfam" id="PF06177">
    <property type="entry name" value="QueT"/>
    <property type="match status" value="1"/>
</dbReference>
<reference evidence="2 3" key="1">
    <citation type="submission" date="2021-10" db="EMBL/GenBank/DDBJ databases">
        <authorList>
            <person name="Grouzdev D.S."/>
            <person name="Pantiukh K.S."/>
            <person name="Krutkina M.S."/>
        </authorList>
    </citation>
    <scope>NUCLEOTIDE SEQUENCE [LARGE SCALE GENOMIC DNA]</scope>
    <source>
        <strain evidence="2 3">Z-7514</strain>
    </source>
</reference>
<keyword evidence="3" id="KW-1185">Reference proteome</keyword>
<organism evidence="2 3">
    <name type="scientific">Halanaerobium polyolivorans</name>
    <dbReference type="NCBI Taxonomy" id="2886943"/>
    <lineage>
        <taxon>Bacteria</taxon>
        <taxon>Bacillati</taxon>
        <taxon>Bacillota</taxon>
        <taxon>Clostridia</taxon>
        <taxon>Halanaerobiales</taxon>
        <taxon>Halanaerobiaceae</taxon>
        <taxon>Halanaerobium</taxon>
    </lineage>
</organism>
<gene>
    <name evidence="2" type="ORF">LJ207_00500</name>
</gene>
<evidence type="ECO:0000256" key="1">
    <source>
        <dbReference type="SAM" id="Phobius"/>
    </source>
</evidence>
<keyword evidence="1" id="KW-1133">Transmembrane helix</keyword>
<keyword evidence="1" id="KW-0472">Membrane</keyword>
<dbReference type="Proteomes" id="UP001199296">
    <property type="component" value="Unassembled WGS sequence"/>
</dbReference>
<dbReference type="PANTHER" id="PTHR40044">
    <property type="entry name" value="INTEGRAL MEMBRANE PROTEIN-RELATED"/>
    <property type="match status" value="1"/>
</dbReference>
<name>A0AAW4WXT8_9FIRM</name>
<feature type="transmembrane region" description="Helical" evidence="1">
    <location>
        <begin position="92"/>
        <end position="112"/>
    </location>
</feature>
<feature type="transmembrane region" description="Helical" evidence="1">
    <location>
        <begin position="53"/>
        <end position="80"/>
    </location>
</feature>
<dbReference type="InterPro" id="IPR010387">
    <property type="entry name" value="QueT"/>
</dbReference>
<keyword evidence="1" id="KW-0812">Transmembrane</keyword>
<comment type="caution">
    <text evidence="2">The sequence shown here is derived from an EMBL/GenBank/DDBJ whole genome shotgun (WGS) entry which is preliminary data.</text>
</comment>
<feature type="transmembrane region" description="Helical" evidence="1">
    <location>
        <begin position="12"/>
        <end position="33"/>
    </location>
</feature>
<dbReference type="PIRSF" id="PIRSF031501">
    <property type="entry name" value="QueT"/>
    <property type="match status" value="1"/>
</dbReference>
<dbReference type="AlphaFoldDB" id="A0AAW4WXT8"/>
<dbReference type="PANTHER" id="PTHR40044:SF1">
    <property type="entry name" value="INTEGRAL MEMBRANE PROTEIN"/>
    <property type="match status" value="1"/>
</dbReference>
<proteinExistence type="predicted"/>
<accession>A0AAW4WXT8</accession>
<dbReference type="EMBL" id="JAJFAT010000001">
    <property type="protein sequence ID" value="MCC3143805.1"/>
    <property type="molecule type" value="Genomic_DNA"/>
</dbReference>